<dbReference type="GO" id="GO:0008270">
    <property type="term" value="F:zinc ion binding"/>
    <property type="evidence" value="ECO:0007669"/>
    <property type="project" value="UniProtKB-KW"/>
</dbReference>
<organism evidence="3 4">
    <name type="scientific">Stentor coeruleus</name>
    <dbReference type="NCBI Taxonomy" id="5963"/>
    <lineage>
        <taxon>Eukaryota</taxon>
        <taxon>Sar</taxon>
        <taxon>Alveolata</taxon>
        <taxon>Ciliophora</taxon>
        <taxon>Postciliodesmatophora</taxon>
        <taxon>Heterotrichea</taxon>
        <taxon>Heterotrichida</taxon>
        <taxon>Stentoridae</taxon>
        <taxon>Stentor</taxon>
    </lineage>
</organism>
<accession>A0A1R2CFQ0</accession>
<dbReference type="InterPro" id="IPR036236">
    <property type="entry name" value="Znf_C2H2_sf"/>
</dbReference>
<keyword evidence="4" id="KW-1185">Reference proteome</keyword>
<evidence type="ECO:0000313" key="4">
    <source>
        <dbReference type="Proteomes" id="UP000187209"/>
    </source>
</evidence>
<sequence length="146" mass="17182">MAKQEDSLIPIKCTYSNCSKLLSSKYNLRRHIKFCHQGFRPFECSICYKRFSSKQNKIEHYRLQHSYSMKLAEENNVSDKMIKIDIEIPKLTILLRKSYDPDIRPLSKIERLYLYPDKSQLIYLSGIGIEEPCEVVLPSFAEIDKV</sequence>
<keyword evidence="1" id="KW-0863">Zinc-finger</keyword>
<dbReference type="PROSITE" id="PS00028">
    <property type="entry name" value="ZINC_FINGER_C2H2_1"/>
    <property type="match status" value="2"/>
</dbReference>
<name>A0A1R2CFQ0_9CILI</name>
<dbReference type="PROSITE" id="PS50157">
    <property type="entry name" value="ZINC_FINGER_C2H2_2"/>
    <property type="match status" value="2"/>
</dbReference>
<keyword evidence="1" id="KW-0862">Zinc</keyword>
<dbReference type="EMBL" id="MPUH01000166">
    <property type="protein sequence ID" value="OMJ87852.1"/>
    <property type="molecule type" value="Genomic_DNA"/>
</dbReference>
<comment type="caution">
    <text evidence="3">The sequence shown here is derived from an EMBL/GenBank/DDBJ whole genome shotgun (WGS) entry which is preliminary data.</text>
</comment>
<proteinExistence type="predicted"/>
<evidence type="ECO:0000256" key="1">
    <source>
        <dbReference type="PROSITE-ProRule" id="PRU00042"/>
    </source>
</evidence>
<evidence type="ECO:0000313" key="3">
    <source>
        <dbReference type="EMBL" id="OMJ87852.1"/>
    </source>
</evidence>
<dbReference type="InterPro" id="IPR013087">
    <property type="entry name" value="Znf_C2H2_type"/>
</dbReference>
<feature type="domain" description="C2H2-type" evidence="2">
    <location>
        <begin position="42"/>
        <end position="70"/>
    </location>
</feature>
<evidence type="ECO:0000259" key="2">
    <source>
        <dbReference type="PROSITE" id="PS50157"/>
    </source>
</evidence>
<reference evidence="3 4" key="1">
    <citation type="submission" date="2016-11" db="EMBL/GenBank/DDBJ databases">
        <title>The macronuclear genome of Stentor coeruleus: a giant cell with tiny introns.</title>
        <authorList>
            <person name="Slabodnick M."/>
            <person name="Ruby J.G."/>
            <person name="Reiff S.B."/>
            <person name="Swart E.C."/>
            <person name="Gosai S."/>
            <person name="Prabakaran S."/>
            <person name="Witkowska E."/>
            <person name="Larue G.E."/>
            <person name="Fisher S."/>
            <person name="Freeman R.M."/>
            <person name="Gunawardena J."/>
            <person name="Chu W."/>
            <person name="Stover N.A."/>
            <person name="Gregory B.D."/>
            <person name="Nowacki M."/>
            <person name="Derisi J."/>
            <person name="Roy S.W."/>
            <person name="Marshall W.F."/>
            <person name="Sood P."/>
        </authorList>
    </citation>
    <scope>NUCLEOTIDE SEQUENCE [LARGE SCALE GENOMIC DNA]</scope>
    <source>
        <strain evidence="3">WM001</strain>
    </source>
</reference>
<feature type="domain" description="C2H2-type" evidence="2">
    <location>
        <begin position="11"/>
        <end position="41"/>
    </location>
</feature>
<gene>
    <name evidence="3" type="ORF">SteCoe_10335</name>
</gene>
<keyword evidence="1" id="KW-0479">Metal-binding</keyword>
<dbReference type="Gene3D" id="3.30.160.60">
    <property type="entry name" value="Classic Zinc Finger"/>
    <property type="match status" value="1"/>
</dbReference>
<protein>
    <recommendedName>
        <fullName evidence="2">C2H2-type domain-containing protein</fullName>
    </recommendedName>
</protein>
<dbReference type="SUPFAM" id="SSF57667">
    <property type="entry name" value="beta-beta-alpha zinc fingers"/>
    <property type="match status" value="1"/>
</dbReference>
<dbReference type="SMART" id="SM00355">
    <property type="entry name" value="ZnF_C2H2"/>
    <property type="match status" value="2"/>
</dbReference>
<dbReference type="Proteomes" id="UP000187209">
    <property type="component" value="Unassembled WGS sequence"/>
</dbReference>
<dbReference type="OrthoDB" id="3437960at2759"/>
<dbReference type="AlphaFoldDB" id="A0A1R2CFQ0"/>